<organism evidence="2 3">
    <name type="scientific">Colocasia esculenta</name>
    <name type="common">Wild taro</name>
    <name type="synonym">Arum esculentum</name>
    <dbReference type="NCBI Taxonomy" id="4460"/>
    <lineage>
        <taxon>Eukaryota</taxon>
        <taxon>Viridiplantae</taxon>
        <taxon>Streptophyta</taxon>
        <taxon>Embryophyta</taxon>
        <taxon>Tracheophyta</taxon>
        <taxon>Spermatophyta</taxon>
        <taxon>Magnoliopsida</taxon>
        <taxon>Liliopsida</taxon>
        <taxon>Araceae</taxon>
        <taxon>Aroideae</taxon>
        <taxon>Colocasieae</taxon>
        <taxon>Colocasia</taxon>
    </lineage>
</organism>
<reference evidence="2" key="1">
    <citation type="submission" date="2017-07" db="EMBL/GenBank/DDBJ databases">
        <title>Taro Niue Genome Assembly and Annotation.</title>
        <authorList>
            <person name="Atibalentja N."/>
            <person name="Keating K."/>
            <person name="Fields C.J."/>
        </authorList>
    </citation>
    <scope>NUCLEOTIDE SEQUENCE</scope>
    <source>
        <strain evidence="2">Niue_2</strain>
        <tissue evidence="2">Leaf</tissue>
    </source>
</reference>
<dbReference type="Proteomes" id="UP000652761">
    <property type="component" value="Unassembled WGS sequence"/>
</dbReference>
<feature type="compositionally biased region" description="Basic and acidic residues" evidence="1">
    <location>
        <begin position="210"/>
        <end position="229"/>
    </location>
</feature>
<evidence type="ECO:0000313" key="3">
    <source>
        <dbReference type="Proteomes" id="UP000652761"/>
    </source>
</evidence>
<evidence type="ECO:0000313" key="2">
    <source>
        <dbReference type="EMBL" id="MQL75438.1"/>
    </source>
</evidence>
<name>A0A843TVA7_COLES</name>
<evidence type="ECO:0000256" key="1">
    <source>
        <dbReference type="SAM" id="MobiDB-lite"/>
    </source>
</evidence>
<comment type="caution">
    <text evidence="2">The sequence shown here is derived from an EMBL/GenBank/DDBJ whole genome shotgun (WGS) entry which is preliminary data.</text>
</comment>
<protein>
    <submittedName>
        <fullName evidence="2">Uncharacterized protein</fullName>
    </submittedName>
</protein>
<accession>A0A843TVA7</accession>
<sequence>MRKRRPRSARDAEPLESVRGKYGGHFWPPRPMMAHYGPLVSCQQTWPRFKVPRPHQGSSKASKVSVRYRRPSSLLPSVGSLGSGPRHGLSLNAATRFRAAGTAQPVFIKVVLLFFSFVFEVESPQLVNVVGALENEERRLSTRSKEKKAWSKEDYTIFFVLNPKICLQCEKGPVSRIEGRTQPEKGCFFPFWVRATLMKSRWLDPSRSQKGCDRMDRESDGDYHTHKEGIEEDAQE</sequence>
<gene>
    <name evidence="2" type="ORF">Taro_007810</name>
</gene>
<proteinExistence type="predicted"/>
<keyword evidence="3" id="KW-1185">Reference proteome</keyword>
<dbReference type="AlphaFoldDB" id="A0A843TVA7"/>
<feature type="region of interest" description="Disordered" evidence="1">
    <location>
        <begin position="204"/>
        <end position="236"/>
    </location>
</feature>
<dbReference type="EMBL" id="NMUH01000251">
    <property type="protein sequence ID" value="MQL75438.1"/>
    <property type="molecule type" value="Genomic_DNA"/>
</dbReference>